<dbReference type="Gene3D" id="2.40.170.20">
    <property type="entry name" value="TonB-dependent receptor, beta-barrel domain"/>
    <property type="match status" value="1"/>
</dbReference>
<comment type="subcellular location">
    <subcellularLocation>
        <location evidence="1 10">Cell outer membrane</location>
        <topology evidence="1 10">Multi-pass membrane protein</topology>
    </subcellularLocation>
</comment>
<keyword evidence="5" id="KW-0732">Signal</keyword>
<gene>
    <name evidence="14" type="ORF">KJ970_11675</name>
</gene>
<reference evidence="14" key="1">
    <citation type="submission" date="2021-05" db="EMBL/GenBank/DDBJ databases">
        <title>Energy efficiency and biological interactions define the core microbiome of deep oligotrophic groundwater.</title>
        <authorList>
            <person name="Mehrshad M."/>
            <person name="Lopez-Fernandez M."/>
            <person name="Bell E."/>
            <person name="Bernier-Latmani R."/>
            <person name="Bertilsson S."/>
            <person name="Dopson M."/>
        </authorList>
    </citation>
    <scope>NUCLEOTIDE SEQUENCE</scope>
    <source>
        <strain evidence="14">Modern_marine.mb.64</strain>
    </source>
</reference>
<dbReference type="InterPro" id="IPR039426">
    <property type="entry name" value="TonB-dep_rcpt-like"/>
</dbReference>
<evidence type="ECO:0000256" key="11">
    <source>
        <dbReference type="RuleBase" id="RU003357"/>
    </source>
</evidence>
<accession>A0A948RXW4</accession>
<dbReference type="InterPro" id="IPR037066">
    <property type="entry name" value="Plug_dom_sf"/>
</dbReference>
<keyword evidence="4 10" id="KW-0812">Transmembrane</keyword>
<evidence type="ECO:0000256" key="8">
    <source>
        <dbReference type="ARBA" id="ARBA00023170"/>
    </source>
</evidence>
<keyword evidence="7 10" id="KW-0472">Membrane</keyword>
<dbReference type="PANTHER" id="PTHR30069:SF29">
    <property type="entry name" value="HEMOGLOBIN AND HEMOGLOBIN-HAPTOGLOBIN-BINDING PROTEIN 1-RELATED"/>
    <property type="match status" value="1"/>
</dbReference>
<evidence type="ECO:0000313" key="14">
    <source>
        <dbReference type="EMBL" id="MBU2691577.1"/>
    </source>
</evidence>
<keyword evidence="8 14" id="KW-0675">Receptor</keyword>
<evidence type="ECO:0000256" key="5">
    <source>
        <dbReference type="ARBA" id="ARBA00022729"/>
    </source>
</evidence>
<evidence type="ECO:0000256" key="1">
    <source>
        <dbReference type="ARBA" id="ARBA00004571"/>
    </source>
</evidence>
<dbReference type="PANTHER" id="PTHR30069">
    <property type="entry name" value="TONB-DEPENDENT OUTER MEMBRANE RECEPTOR"/>
    <property type="match status" value="1"/>
</dbReference>
<dbReference type="InterPro" id="IPR000531">
    <property type="entry name" value="Beta-barrel_TonB"/>
</dbReference>
<dbReference type="Pfam" id="PF00593">
    <property type="entry name" value="TonB_dep_Rec_b-barrel"/>
    <property type="match status" value="1"/>
</dbReference>
<evidence type="ECO:0000256" key="3">
    <source>
        <dbReference type="ARBA" id="ARBA00022452"/>
    </source>
</evidence>
<sequence length="678" mass="77360">MELPRFHILLILILLPLCLVWTPVALADNPTKQEKEITESFFDMSLEELLFIDVETVLGASRFYQKTTEAPASVTIIERNEIAAFGYRTLAGILAGAQGFFTTNDRNYEYLGVRGFNRPGDYNTRVLLLVDGHRINDNIYDQATIGTEFLLDAALIERVEIIRGPASSLYGANAFLGVINVVTRDGRALNGFEVSGGAGSFETFRGRLSYGAKMGNGLSMILSGSILDSRGQDLYFKEFDDPETNNGVAEGGDGDKNRRFFTKLSYGDFTLVGASSSREKKIPAAPWGIEFNSSKNLSVDTRYYLDLKYAHLFDGQWSVTSRLFYDRYEYDGDFQFDYGDEDERYLVVNRDRVLGEWWGNELLASGQVGARNRITTGFEYRDNFRQDQKNYDEEVYLDDKRKSKIWALFLQDEFEISSTLRLNAGMRYDHYETFGGSTNPRLALIFNPYETSALKLLYGEAFRSPNAYELYYDDGESTQKQNPNLEPETITTYEMVWEQSVNEVFRFCTSGYIYHIRDLISQRLDPEDDLLVFDNSEHIKAQGLEMELKGRWDSGWRFHSGYALQRSENFESGEELTNSPRHIVQLKLLAPLPWSDFLAGFEAKYIGSRKTLAGSMAEEYWIANLTASGRPAVDWLEISAGVHNLFDEIYGDPGSAEHRQNLIFQDGRTVWVELKFDF</sequence>
<evidence type="ECO:0000256" key="6">
    <source>
        <dbReference type="ARBA" id="ARBA00023077"/>
    </source>
</evidence>
<keyword evidence="9 10" id="KW-0998">Cell outer membrane</keyword>
<evidence type="ECO:0000256" key="9">
    <source>
        <dbReference type="ARBA" id="ARBA00023237"/>
    </source>
</evidence>
<evidence type="ECO:0000259" key="13">
    <source>
        <dbReference type="Pfam" id="PF07715"/>
    </source>
</evidence>
<dbReference type="AlphaFoldDB" id="A0A948RXW4"/>
<dbReference type="GO" id="GO:0044718">
    <property type="term" value="P:siderophore transmembrane transport"/>
    <property type="evidence" value="ECO:0007669"/>
    <property type="project" value="TreeGrafter"/>
</dbReference>
<dbReference type="GO" id="GO:0015344">
    <property type="term" value="F:siderophore uptake transmembrane transporter activity"/>
    <property type="evidence" value="ECO:0007669"/>
    <property type="project" value="TreeGrafter"/>
</dbReference>
<protein>
    <submittedName>
        <fullName evidence="14">TonB-dependent receptor</fullName>
    </submittedName>
</protein>
<dbReference type="GO" id="GO:0009279">
    <property type="term" value="C:cell outer membrane"/>
    <property type="evidence" value="ECO:0007669"/>
    <property type="project" value="UniProtKB-SubCell"/>
</dbReference>
<feature type="domain" description="TonB-dependent receptor plug" evidence="13">
    <location>
        <begin position="68"/>
        <end position="178"/>
    </location>
</feature>
<dbReference type="EMBL" id="JAHJDP010000066">
    <property type="protein sequence ID" value="MBU2691577.1"/>
    <property type="molecule type" value="Genomic_DNA"/>
</dbReference>
<evidence type="ECO:0000313" key="15">
    <source>
        <dbReference type="Proteomes" id="UP000777784"/>
    </source>
</evidence>
<name>A0A948RXW4_UNCEI</name>
<dbReference type="SUPFAM" id="SSF56935">
    <property type="entry name" value="Porins"/>
    <property type="match status" value="1"/>
</dbReference>
<evidence type="ECO:0000256" key="2">
    <source>
        <dbReference type="ARBA" id="ARBA00022448"/>
    </source>
</evidence>
<evidence type="ECO:0000256" key="10">
    <source>
        <dbReference type="PROSITE-ProRule" id="PRU01360"/>
    </source>
</evidence>
<evidence type="ECO:0000256" key="4">
    <source>
        <dbReference type="ARBA" id="ARBA00022692"/>
    </source>
</evidence>
<keyword evidence="3 10" id="KW-1134">Transmembrane beta strand</keyword>
<dbReference type="Pfam" id="PF07715">
    <property type="entry name" value="Plug"/>
    <property type="match status" value="1"/>
</dbReference>
<keyword evidence="6 11" id="KW-0798">TonB box</keyword>
<dbReference type="Proteomes" id="UP000777784">
    <property type="component" value="Unassembled WGS sequence"/>
</dbReference>
<organism evidence="14 15">
    <name type="scientific">Eiseniibacteriota bacterium</name>
    <dbReference type="NCBI Taxonomy" id="2212470"/>
    <lineage>
        <taxon>Bacteria</taxon>
        <taxon>Candidatus Eiseniibacteriota</taxon>
    </lineage>
</organism>
<dbReference type="InterPro" id="IPR036942">
    <property type="entry name" value="Beta-barrel_TonB_sf"/>
</dbReference>
<dbReference type="CDD" id="cd01347">
    <property type="entry name" value="ligand_gated_channel"/>
    <property type="match status" value="1"/>
</dbReference>
<comment type="caution">
    <text evidence="14">The sequence shown here is derived from an EMBL/GenBank/DDBJ whole genome shotgun (WGS) entry which is preliminary data.</text>
</comment>
<evidence type="ECO:0000259" key="12">
    <source>
        <dbReference type="Pfam" id="PF00593"/>
    </source>
</evidence>
<evidence type="ECO:0000256" key="7">
    <source>
        <dbReference type="ARBA" id="ARBA00023136"/>
    </source>
</evidence>
<keyword evidence="2 10" id="KW-0813">Transport</keyword>
<dbReference type="Gene3D" id="2.170.130.10">
    <property type="entry name" value="TonB-dependent receptor, plug domain"/>
    <property type="match status" value="1"/>
</dbReference>
<comment type="similarity">
    <text evidence="10 11">Belongs to the TonB-dependent receptor family.</text>
</comment>
<proteinExistence type="inferred from homology"/>
<dbReference type="InterPro" id="IPR012910">
    <property type="entry name" value="Plug_dom"/>
</dbReference>
<dbReference type="PROSITE" id="PS52016">
    <property type="entry name" value="TONB_DEPENDENT_REC_3"/>
    <property type="match status" value="1"/>
</dbReference>
<feature type="domain" description="TonB-dependent receptor-like beta-barrel" evidence="12">
    <location>
        <begin position="255"/>
        <end position="645"/>
    </location>
</feature>